<dbReference type="PANTHER" id="PTHR37549:SF1">
    <property type="entry name" value="LIPOPROTEIN LPRI"/>
    <property type="match status" value="1"/>
</dbReference>
<keyword evidence="2" id="KW-0732">Signal</keyword>
<dbReference type="InterPro" id="IPR052755">
    <property type="entry name" value="Lysozyme_Inhibitor_LprI"/>
</dbReference>
<evidence type="ECO:0000256" key="1">
    <source>
        <dbReference type="SAM" id="MobiDB-lite"/>
    </source>
</evidence>
<gene>
    <name evidence="4" type="ORF">LMG3431_01306</name>
</gene>
<feature type="region of interest" description="Disordered" evidence="1">
    <location>
        <begin position="344"/>
        <end position="365"/>
    </location>
</feature>
<dbReference type="InterPro" id="IPR009739">
    <property type="entry name" value="LprI-like_N"/>
</dbReference>
<protein>
    <recommendedName>
        <fullName evidence="3">Lysozyme inhibitor LprI-like N-terminal domain-containing protein</fullName>
    </recommendedName>
</protein>
<dbReference type="RefSeq" id="WP_175173566.1">
    <property type="nucleotide sequence ID" value="NZ_CADIJX010000001.1"/>
</dbReference>
<evidence type="ECO:0000256" key="2">
    <source>
        <dbReference type="SAM" id="SignalP"/>
    </source>
</evidence>
<dbReference type="Pfam" id="PF07007">
    <property type="entry name" value="LprI"/>
    <property type="match status" value="1"/>
</dbReference>
<evidence type="ECO:0000259" key="3">
    <source>
        <dbReference type="Pfam" id="PF07007"/>
    </source>
</evidence>
<dbReference type="PANTHER" id="PTHR37549">
    <property type="entry name" value="LIPOPROTEIN LPRI"/>
    <property type="match status" value="1"/>
</dbReference>
<evidence type="ECO:0000313" key="5">
    <source>
        <dbReference type="Proteomes" id="UP000494108"/>
    </source>
</evidence>
<reference evidence="4 5" key="1">
    <citation type="submission" date="2020-04" db="EMBL/GenBank/DDBJ databases">
        <authorList>
            <person name="De Canck E."/>
        </authorList>
    </citation>
    <scope>NUCLEOTIDE SEQUENCE [LARGE SCALE GENOMIC DNA]</scope>
    <source>
        <strain evidence="4 5">LMG 3431</strain>
    </source>
</reference>
<feature type="chain" id="PRO_5029013581" description="Lysozyme inhibitor LprI-like N-terminal domain-containing protein" evidence="2">
    <location>
        <begin position="25"/>
        <end position="463"/>
    </location>
</feature>
<dbReference type="AlphaFoldDB" id="A0A6S6YQ91"/>
<feature type="domain" description="Lysozyme inhibitor LprI-like N-terminal" evidence="3">
    <location>
        <begin position="29"/>
        <end position="96"/>
    </location>
</feature>
<dbReference type="EMBL" id="CADIJX010000001">
    <property type="protein sequence ID" value="CAB3631288.1"/>
    <property type="molecule type" value="Genomic_DNA"/>
</dbReference>
<dbReference type="Gene3D" id="1.20.1270.180">
    <property type="match status" value="1"/>
</dbReference>
<accession>A0A6S6YQ91</accession>
<sequence>MNLTPKPLLGAILVLAPLASPVFAAGMNCAQAKTPTELAICADADLLRQDNDLARVYGKLGEVRPDGRAALRQEQRDWIKVRNRCGANADCLRDQYLLRLSKLQDMLRSATAYVPDETDRLALEDLRQAVEAARQTDAEFPLENTLASLSVKAGMTTFDNVRENADDDEAKFPKQQPMDVTQDEWAALQASGIDAGGENGIASYTLMDLDGDGLRDLVVRSYTGGTGLFSDISALRRIGNRYGGPATPDAAAGLYTLNDRGSNQDGTWIRLRGRTYAAYRNSSYGVDDIYLLRPFHSQGDLPTLTVQYRYQLSVPKQQKRADQNTVRTLDDALHAALTQALTQVDAESTREPAASDQPGVPARPLCPIPASATADERDSYYQYGPGHYSYEIVADVAVTVDAHCRIGQVIDWFGSYDRNAGLSAMMMLRAPDAGGREDEFMIQGKRRAVRVEASVGPIEINHN</sequence>
<dbReference type="GO" id="GO:0005576">
    <property type="term" value="C:extracellular region"/>
    <property type="evidence" value="ECO:0007669"/>
    <property type="project" value="TreeGrafter"/>
</dbReference>
<dbReference type="Proteomes" id="UP000494108">
    <property type="component" value="Unassembled WGS sequence"/>
</dbReference>
<evidence type="ECO:0000313" key="4">
    <source>
        <dbReference type="EMBL" id="CAB3631288.1"/>
    </source>
</evidence>
<proteinExistence type="predicted"/>
<feature type="signal peptide" evidence="2">
    <location>
        <begin position="1"/>
        <end position="24"/>
    </location>
</feature>
<name>A0A6S6YQ91_9BURK</name>
<keyword evidence="5" id="KW-1185">Reference proteome</keyword>
<organism evidence="4 5">
    <name type="scientific">Achromobacter pestifer</name>
    <dbReference type="NCBI Taxonomy" id="1353889"/>
    <lineage>
        <taxon>Bacteria</taxon>
        <taxon>Pseudomonadati</taxon>
        <taxon>Pseudomonadota</taxon>
        <taxon>Betaproteobacteria</taxon>
        <taxon>Burkholderiales</taxon>
        <taxon>Alcaligenaceae</taxon>
        <taxon>Achromobacter</taxon>
    </lineage>
</organism>